<dbReference type="GO" id="GO:0042542">
    <property type="term" value="P:response to hydrogen peroxide"/>
    <property type="evidence" value="ECO:0007669"/>
    <property type="project" value="TreeGrafter"/>
</dbReference>
<dbReference type="InterPro" id="IPR011614">
    <property type="entry name" value="Catalase_core"/>
</dbReference>
<dbReference type="AlphaFoldDB" id="A0AAX0HAU4"/>
<evidence type="ECO:0000259" key="10">
    <source>
        <dbReference type="SMART" id="SM01060"/>
    </source>
</evidence>
<feature type="active site" evidence="8">
    <location>
        <position position="45"/>
    </location>
</feature>
<dbReference type="GO" id="GO:0004096">
    <property type="term" value="F:catalase activity"/>
    <property type="evidence" value="ECO:0007669"/>
    <property type="project" value="InterPro"/>
</dbReference>
<name>A0AAX0HAU4_CAMFE</name>
<protein>
    <recommendedName>
        <fullName evidence="7">Catalase-related peroxidase</fullName>
        <ecNumber evidence="7">1.11.1.-</ecNumber>
    </recommendedName>
</protein>
<evidence type="ECO:0000313" key="11">
    <source>
        <dbReference type="EMBL" id="OCR90684.1"/>
    </source>
</evidence>
<dbReference type="InterPro" id="IPR018028">
    <property type="entry name" value="Catalase"/>
</dbReference>
<dbReference type="PANTHER" id="PTHR11465">
    <property type="entry name" value="CATALASE"/>
    <property type="match status" value="1"/>
</dbReference>
<dbReference type="GO" id="GO:0005737">
    <property type="term" value="C:cytoplasm"/>
    <property type="evidence" value="ECO:0007669"/>
    <property type="project" value="TreeGrafter"/>
</dbReference>
<dbReference type="GO" id="GO:0046872">
    <property type="term" value="F:metal ion binding"/>
    <property type="evidence" value="ECO:0007669"/>
    <property type="project" value="UniProtKB-KW"/>
</dbReference>
<comment type="caution">
    <text evidence="11">The sequence shown here is derived from an EMBL/GenBank/DDBJ whole genome shotgun (WGS) entry which is preliminary data.</text>
</comment>
<accession>A0AAX0HAU4</accession>
<keyword evidence="6 7" id="KW-0408">Iron</keyword>
<evidence type="ECO:0000256" key="7">
    <source>
        <dbReference type="PIRNR" id="PIRNR000296"/>
    </source>
</evidence>
<dbReference type="InterPro" id="IPR020835">
    <property type="entry name" value="Catalase_sf"/>
</dbReference>
<comment type="function">
    <text evidence="7">Has an organic peroxide-dependent peroxidase activity.</text>
</comment>
<evidence type="ECO:0000256" key="9">
    <source>
        <dbReference type="PIRSR" id="PIRSR000296-2"/>
    </source>
</evidence>
<evidence type="ECO:0000256" key="8">
    <source>
        <dbReference type="PIRSR" id="PIRSR000296-1"/>
    </source>
</evidence>
<dbReference type="Pfam" id="PF00199">
    <property type="entry name" value="Catalase"/>
    <property type="match status" value="1"/>
</dbReference>
<organism evidence="11 12">
    <name type="scientific">Campylobacter fetus subsp. testudinum</name>
    <dbReference type="NCBI Taxonomy" id="1507806"/>
    <lineage>
        <taxon>Bacteria</taxon>
        <taxon>Pseudomonadati</taxon>
        <taxon>Campylobacterota</taxon>
        <taxon>Epsilonproteobacteria</taxon>
        <taxon>Campylobacterales</taxon>
        <taxon>Campylobacteraceae</taxon>
        <taxon>Campylobacter</taxon>
    </lineage>
</organism>
<keyword evidence="2 7" id="KW-0575">Peroxidase</keyword>
<evidence type="ECO:0000256" key="4">
    <source>
        <dbReference type="ARBA" id="ARBA00022723"/>
    </source>
</evidence>
<dbReference type="SUPFAM" id="SSF56634">
    <property type="entry name" value="Heme-dependent catalase-like"/>
    <property type="match status" value="1"/>
</dbReference>
<evidence type="ECO:0000256" key="1">
    <source>
        <dbReference type="ARBA" id="ARBA00005329"/>
    </source>
</evidence>
<sequence length="315" mass="35654">MGTCLFVSALNAEQKLPSSYSAEDLADIFYQLNYSAKHPKAKINHTKGFCASGVFEPSKEISKFVNVPLLTKDKIDAQIRYSLGGAIMDDKSKPRGMAIKMQGDGDLWTMVMLNLPIVFAKNAKEFGDFFKMRIPVDGKVDSDFIKESMQKVNSYRNFDNYINSIGITSSVANTPFFSAHTFWFKSAKDDKMIAAKWRFEPVSGVKYLNKDEEKTLSNDYLSQRFKEHVKSSPVEYKMYLTLANENDPVDDPATLWKGKHKEVLAGTLKVYKYDGEGCNSDVYFPSEMPSGVSAPKDKLFDIRNEVYAITFGRRQ</sequence>
<dbReference type="EC" id="1.11.1.-" evidence="7"/>
<feature type="domain" description="Catalase core" evidence="10">
    <location>
        <begin position="5"/>
        <end position="292"/>
    </location>
</feature>
<keyword evidence="4 7" id="KW-0479">Metal-binding</keyword>
<dbReference type="Gene3D" id="1.20.1280.120">
    <property type="match status" value="1"/>
</dbReference>
<proteinExistence type="inferred from homology"/>
<evidence type="ECO:0000256" key="5">
    <source>
        <dbReference type="ARBA" id="ARBA00023002"/>
    </source>
</evidence>
<dbReference type="EMBL" id="LFLK01000005">
    <property type="protein sequence ID" value="OCR90684.1"/>
    <property type="molecule type" value="Genomic_DNA"/>
</dbReference>
<dbReference type="Proteomes" id="UP000093100">
    <property type="component" value="Unassembled WGS sequence"/>
</dbReference>
<dbReference type="GO" id="GO:0020037">
    <property type="term" value="F:heme binding"/>
    <property type="evidence" value="ECO:0007669"/>
    <property type="project" value="InterPro"/>
</dbReference>
<dbReference type="PIRSF" id="PIRSF000296">
    <property type="entry name" value="SrpA"/>
    <property type="match status" value="1"/>
</dbReference>
<evidence type="ECO:0000256" key="3">
    <source>
        <dbReference type="ARBA" id="ARBA00022617"/>
    </source>
</evidence>
<comment type="similarity">
    <text evidence="1 7">Belongs to the catalase family.</text>
</comment>
<reference evidence="11 12" key="1">
    <citation type="journal article" date="2016" name="Genome Biol. Evol.">
        <title>Comparative Genomics of Campylobacter fetus from Reptiles and Mammals Reveals Divergent Evolution in Host-Associated Lineages.</title>
        <authorList>
            <person name="Gilbert M.J."/>
            <person name="Miller W.G."/>
            <person name="Yee E."/>
            <person name="Zomer A.L."/>
            <person name="van der Graaf-van Bloois L."/>
            <person name="Fitzgerald C."/>
            <person name="Forbes K.J."/>
            <person name="Meric G."/>
            <person name="Sheppard S.K."/>
            <person name="Wagenaar J.A."/>
            <person name="Duim B."/>
        </authorList>
    </citation>
    <scope>NUCLEOTIDE SEQUENCE [LARGE SCALE GENOMIC DNA]</scope>
    <source>
        <strain evidence="11 12">12S02225-3</strain>
    </source>
</reference>
<feature type="binding site" description="axial binding residue" evidence="9">
    <location>
        <position position="307"/>
    </location>
    <ligand>
        <name>heme</name>
        <dbReference type="ChEBI" id="CHEBI:30413"/>
    </ligand>
    <ligandPart>
        <name>Fe</name>
        <dbReference type="ChEBI" id="CHEBI:18248"/>
    </ligandPart>
</feature>
<evidence type="ECO:0000256" key="6">
    <source>
        <dbReference type="ARBA" id="ARBA00023004"/>
    </source>
</evidence>
<keyword evidence="3 7" id="KW-0349">Heme</keyword>
<evidence type="ECO:0000256" key="2">
    <source>
        <dbReference type="ARBA" id="ARBA00022559"/>
    </source>
</evidence>
<dbReference type="SMART" id="SM01060">
    <property type="entry name" value="Catalase"/>
    <property type="match status" value="1"/>
</dbReference>
<keyword evidence="5 7" id="KW-0560">Oxidoreductase</keyword>
<dbReference type="InterPro" id="IPR024168">
    <property type="entry name" value="Catalase_SrpA-type_pred"/>
</dbReference>
<gene>
    <name evidence="11" type="ORF">CFT12S02225_06010</name>
</gene>
<dbReference type="PANTHER" id="PTHR11465:SF9">
    <property type="entry name" value="CATALASE"/>
    <property type="match status" value="1"/>
</dbReference>
<dbReference type="GO" id="GO:0042744">
    <property type="term" value="P:hydrogen peroxide catabolic process"/>
    <property type="evidence" value="ECO:0007669"/>
    <property type="project" value="TreeGrafter"/>
</dbReference>
<evidence type="ECO:0000313" key="12">
    <source>
        <dbReference type="Proteomes" id="UP000093100"/>
    </source>
</evidence>
<dbReference type="Gene3D" id="2.40.180.10">
    <property type="entry name" value="Catalase core domain"/>
    <property type="match status" value="1"/>
</dbReference>
<dbReference type="PROSITE" id="PS51402">
    <property type="entry name" value="CATALASE_3"/>
    <property type="match status" value="1"/>
</dbReference>
<comment type="cofactor">
    <cofactor evidence="7">
        <name>heme</name>
        <dbReference type="ChEBI" id="CHEBI:30413"/>
    </cofactor>
</comment>